<protein>
    <submittedName>
        <fullName evidence="1">2469_t:CDS:1</fullName>
    </submittedName>
</protein>
<dbReference type="Proteomes" id="UP000789759">
    <property type="component" value="Unassembled WGS sequence"/>
</dbReference>
<feature type="non-terminal residue" evidence="1">
    <location>
        <position position="107"/>
    </location>
</feature>
<comment type="caution">
    <text evidence="1">The sequence shown here is derived from an EMBL/GenBank/DDBJ whole genome shotgun (WGS) entry which is preliminary data.</text>
</comment>
<dbReference type="EMBL" id="CAJVQA010083244">
    <property type="protein sequence ID" value="CAG8838108.1"/>
    <property type="molecule type" value="Genomic_DNA"/>
</dbReference>
<evidence type="ECO:0000313" key="2">
    <source>
        <dbReference type="Proteomes" id="UP000789759"/>
    </source>
</evidence>
<dbReference type="AlphaFoldDB" id="A0A9N9KIL4"/>
<feature type="non-terminal residue" evidence="1">
    <location>
        <position position="1"/>
    </location>
</feature>
<accession>A0A9N9KIL4</accession>
<sequence>EIFKSLMNMMSNDLNSISNDFPIFYRFSVKKRKQIIKKIYELELKVQEFLLVIGVIAFVFDDEINHINQMIHNLKYSRIMLRSNIRKVLVEITKFLNDIDKSSIVET</sequence>
<organism evidence="1 2">
    <name type="scientific">Cetraspora pellucida</name>
    <dbReference type="NCBI Taxonomy" id="1433469"/>
    <lineage>
        <taxon>Eukaryota</taxon>
        <taxon>Fungi</taxon>
        <taxon>Fungi incertae sedis</taxon>
        <taxon>Mucoromycota</taxon>
        <taxon>Glomeromycotina</taxon>
        <taxon>Glomeromycetes</taxon>
        <taxon>Diversisporales</taxon>
        <taxon>Gigasporaceae</taxon>
        <taxon>Cetraspora</taxon>
    </lineage>
</organism>
<evidence type="ECO:0000313" key="1">
    <source>
        <dbReference type="EMBL" id="CAG8838108.1"/>
    </source>
</evidence>
<name>A0A9N9KIL4_9GLOM</name>
<proteinExistence type="predicted"/>
<reference evidence="1" key="1">
    <citation type="submission" date="2021-06" db="EMBL/GenBank/DDBJ databases">
        <authorList>
            <person name="Kallberg Y."/>
            <person name="Tangrot J."/>
            <person name="Rosling A."/>
        </authorList>
    </citation>
    <scope>NUCLEOTIDE SEQUENCE</scope>
    <source>
        <strain evidence="1">FL966</strain>
    </source>
</reference>
<keyword evidence="2" id="KW-1185">Reference proteome</keyword>
<gene>
    <name evidence="1" type="ORF">CPELLU_LOCUS21667</name>
</gene>